<protein>
    <submittedName>
        <fullName evidence="2">Uncharacterized protein</fullName>
    </submittedName>
</protein>
<accession>A0A165EV34</accession>
<dbReference type="GeneID" id="63829415"/>
<dbReference type="AlphaFoldDB" id="A0A165EV34"/>
<evidence type="ECO:0000313" key="3">
    <source>
        <dbReference type="Proteomes" id="UP000076871"/>
    </source>
</evidence>
<feature type="compositionally biased region" description="Gly residues" evidence="1">
    <location>
        <begin position="186"/>
        <end position="195"/>
    </location>
</feature>
<name>A0A165EV34_9APHY</name>
<reference evidence="2 3" key="1">
    <citation type="journal article" date="2016" name="Mol. Biol. Evol.">
        <title>Comparative Genomics of Early-Diverging Mushroom-Forming Fungi Provides Insights into the Origins of Lignocellulose Decay Capabilities.</title>
        <authorList>
            <person name="Nagy L.G."/>
            <person name="Riley R."/>
            <person name="Tritt A."/>
            <person name="Adam C."/>
            <person name="Daum C."/>
            <person name="Floudas D."/>
            <person name="Sun H."/>
            <person name="Yadav J.S."/>
            <person name="Pangilinan J."/>
            <person name="Larsson K.H."/>
            <person name="Matsuura K."/>
            <person name="Barry K."/>
            <person name="Labutti K."/>
            <person name="Kuo R."/>
            <person name="Ohm R.A."/>
            <person name="Bhattacharya S.S."/>
            <person name="Shirouzu T."/>
            <person name="Yoshinaga Y."/>
            <person name="Martin F.M."/>
            <person name="Grigoriev I.V."/>
            <person name="Hibbett D.S."/>
        </authorList>
    </citation>
    <scope>NUCLEOTIDE SEQUENCE [LARGE SCALE GENOMIC DNA]</scope>
    <source>
        <strain evidence="2 3">93-53</strain>
    </source>
</reference>
<organism evidence="2 3">
    <name type="scientific">Laetiporus sulphureus 93-53</name>
    <dbReference type="NCBI Taxonomy" id="1314785"/>
    <lineage>
        <taxon>Eukaryota</taxon>
        <taxon>Fungi</taxon>
        <taxon>Dikarya</taxon>
        <taxon>Basidiomycota</taxon>
        <taxon>Agaricomycotina</taxon>
        <taxon>Agaricomycetes</taxon>
        <taxon>Polyporales</taxon>
        <taxon>Laetiporus</taxon>
    </lineage>
</organism>
<proteinExistence type="predicted"/>
<dbReference type="EMBL" id="KV427617">
    <property type="protein sequence ID" value="KZT07822.1"/>
    <property type="molecule type" value="Genomic_DNA"/>
</dbReference>
<feature type="region of interest" description="Disordered" evidence="1">
    <location>
        <begin position="290"/>
        <end position="313"/>
    </location>
</feature>
<evidence type="ECO:0000313" key="2">
    <source>
        <dbReference type="EMBL" id="KZT07822.1"/>
    </source>
</evidence>
<feature type="region of interest" description="Disordered" evidence="1">
    <location>
        <begin position="185"/>
        <end position="212"/>
    </location>
</feature>
<dbReference type="RefSeq" id="XP_040765562.1">
    <property type="nucleotide sequence ID" value="XM_040912387.1"/>
</dbReference>
<sequence length="313" mass="33794">MCDRTLRSSVSTTDRTVLFTLRSLVDLSPLSSSGNPSCTRKSTHFSTLDFDKNVVALPQRAVFDFAATTSMPTRTERPRSSLLPTAYECEPALSFTPNHRPPSTQRVKLSMQTHLICRPLPCPITVAHECSNACRRCQPSGGGTPGGGREGWMALDGCRRPATSATHSSPITTALERADAYNRWRPGGGTIGGGTVRLDGIGRTPPPSFDRPRALCRLDDSRMSPREASCARASQIAPLLSPYTATSRSLVRATPPAFFVPRTAFLTPYTMSRSRRPALSAAHALARSARLTSARTHARDGDTAAATPQEEGR</sequence>
<gene>
    <name evidence="2" type="ORF">LAESUDRAFT_757969</name>
</gene>
<dbReference type="InParanoid" id="A0A165EV34"/>
<dbReference type="Proteomes" id="UP000076871">
    <property type="component" value="Unassembled WGS sequence"/>
</dbReference>
<keyword evidence="3" id="KW-1185">Reference proteome</keyword>
<evidence type="ECO:0000256" key="1">
    <source>
        <dbReference type="SAM" id="MobiDB-lite"/>
    </source>
</evidence>